<dbReference type="InterPro" id="IPR051368">
    <property type="entry name" value="SerProtInhib-TIL_Domain"/>
</dbReference>
<evidence type="ECO:0000259" key="5">
    <source>
        <dbReference type="Pfam" id="PF01826"/>
    </source>
</evidence>
<dbReference type="EMBL" id="JAUCMV010000003">
    <property type="protein sequence ID" value="KAK0413372.1"/>
    <property type="molecule type" value="Genomic_DNA"/>
</dbReference>
<dbReference type="Pfam" id="PF01826">
    <property type="entry name" value="TIL"/>
    <property type="match status" value="1"/>
</dbReference>
<evidence type="ECO:0000256" key="4">
    <source>
        <dbReference type="SAM" id="SignalP"/>
    </source>
</evidence>
<dbReference type="PANTHER" id="PTHR23259">
    <property type="entry name" value="RIDDLE"/>
    <property type="match status" value="1"/>
</dbReference>
<dbReference type="Gene3D" id="2.10.25.10">
    <property type="entry name" value="Laminin"/>
    <property type="match status" value="2"/>
</dbReference>
<dbReference type="SUPFAM" id="SSF57567">
    <property type="entry name" value="Serine protease inhibitors"/>
    <property type="match status" value="2"/>
</dbReference>
<dbReference type="InterPro" id="IPR002919">
    <property type="entry name" value="TIL_dom"/>
</dbReference>
<reference evidence="6" key="1">
    <citation type="submission" date="2023-06" db="EMBL/GenBank/DDBJ databases">
        <title>Genomic analysis of the entomopathogenic nematode Steinernema hermaphroditum.</title>
        <authorList>
            <person name="Schwarz E.M."/>
            <person name="Heppert J.K."/>
            <person name="Baniya A."/>
            <person name="Schwartz H.T."/>
            <person name="Tan C.-H."/>
            <person name="Antoshechkin I."/>
            <person name="Sternberg P.W."/>
            <person name="Goodrich-Blair H."/>
            <person name="Dillman A.R."/>
        </authorList>
    </citation>
    <scope>NUCLEOTIDE SEQUENCE</scope>
    <source>
        <strain evidence="6">PS9179</strain>
        <tissue evidence="6">Whole animal</tissue>
    </source>
</reference>
<keyword evidence="2" id="KW-0722">Serine protease inhibitor</keyword>
<evidence type="ECO:0000313" key="7">
    <source>
        <dbReference type="Proteomes" id="UP001175271"/>
    </source>
</evidence>
<feature type="signal peptide" evidence="4">
    <location>
        <begin position="1"/>
        <end position="20"/>
    </location>
</feature>
<dbReference type="PANTHER" id="PTHR23259:SF70">
    <property type="entry name" value="ACCESSORY GLAND PROTEIN ACP62F-RELATED"/>
    <property type="match status" value="1"/>
</dbReference>
<keyword evidence="7" id="KW-1185">Reference proteome</keyword>
<evidence type="ECO:0000256" key="3">
    <source>
        <dbReference type="ARBA" id="ARBA00023157"/>
    </source>
</evidence>
<keyword evidence="1" id="KW-0646">Protease inhibitor</keyword>
<keyword evidence="4" id="KW-0732">Signal</keyword>
<feature type="chain" id="PRO_5041213939" description="TIL domain-containing protein" evidence="4">
    <location>
        <begin position="21"/>
        <end position="138"/>
    </location>
</feature>
<evidence type="ECO:0000313" key="6">
    <source>
        <dbReference type="EMBL" id="KAK0413372.1"/>
    </source>
</evidence>
<feature type="domain" description="TIL" evidence="5">
    <location>
        <begin position="80"/>
        <end position="132"/>
    </location>
</feature>
<evidence type="ECO:0000256" key="1">
    <source>
        <dbReference type="ARBA" id="ARBA00022690"/>
    </source>
</evidence>
<gene>
    <name evidence="6" type="ORF">QR680_006765</name>
</gene>
<name>A0AA39LXM3_9BILA</name>
<comment type="caution">
    <text evidence="6">The sequence shown here is derived from an EMBL/GenBank/DDBJ whole genome shotgun (WGS) entry which is preliminary data.</text>
</comment>
<proteinExistence type="predicted"/>
<dbReference type="Proteomes" id="UP001175271">
    <property type="component" value="Unassembled WGS sequence"/>
</dbReference>
<dbReference type="AlphaFoldDB" id="A0AA39LXM3"/>
<evidence type="ECO:0000256" key="2">
    <source>
        <dbReference type="ARBA" id="ARBA00022900"/>
    </source>
</evidence>
<organism evidence="6 7">
    <name type="scientific">Steinernema hermaphroditum</name>
    <dbReference type="NCBI Taxonomy" id="289476"/>
    <lineage>
        <taxon>Eukaryota</taxon>
        <taxon>Metazoa</taxon>
        <taxon>Ecdysozoa</taxon>
        <taxon>Nematoda</taxon>
        <taxon>Chromadorea</taxon>
        <taxon>Rhabditida</taxon>
        <taxon>Tylenchina</taxon>
        <taxon>Panagrolaimomorpha</taxon>
        <taxon>Strongyloidoidea</taxon>
        <taxon>Steinernematidae</taxon>
        <taxon>Steinernema</taxon>
    </lineage>
</organism>
<sequence>MEAFLASIITDILLMNVTCGTNEQFYRCGACDSVCGVQISCASVCQPFGGCGCIQDHVRDSAGTCIPKTECPPVNRNDTCSEFEIFSKGGKCERTCERPSKRCYRVGVKEACRCLPGYVRDKAEKCVPISSCFKAIFK</sequence>
<dbReference type="CDD" id="cd19941">
    <property type="entry name" value="TIL"/>
    <property type="match status" value="2"/>
</dbReference>
<accession>A0AA39LXM3</accession>
<keyword evidence="3" id="KW-1015">Disulfide bond</keyword>
<dbReference type="GO" id="GO:0004867">
    <property type="term" value="F:serine-type endopeptidase inhibitor activity"/>
    <property type="evidence" value="ECO:0007669"/>
    <property type="project" value="UniProtKB-KW"/>
</dbReference>
<protein>
    <recommendedName>
        <fullName evidence="5">TIL domain-containing protein</fullName>
    </recommendedName>
</protein>
<dbReference type="InterPro" id="IPR036084">
    <property type="entry name" value="Ser_inhib-like_sf"/>
</dbReference>